<evidence type="ECO:0000259" key="7">
    <source>
        <dbReference type="PROSITE" id="PS50977"/>
    </source>
</evidence>
<dbReference type="InterPro" id="IPR001647">
    <property type="entry name" value="HTH_TetR"/>
</dbReference>
<feature type="region of interest" description="Disordered" evidence="6">
    <location>
        <begin position="206"/>
        <end position="254"/>
    </location>
</feature>
<reference evidence="8 9" key="1">
    <citation type="submission" date="2020-10" db="EMBL/GenBank/DDBJ databases">
        <title>Sequencing the genomes of 1000 actinobacteria strains.</title>
        <authorList>
            <person name="Klenk H.-P."/>
        </authorList>
    </citation>
    <scope>NUCLEOTIDE SEQUENCE [LARGE SCALE GENOMIC DNA]</scope>
    <source>
        <strain evidence="8 9">DSM 45157</strain>
    </source>
</reference>
<evidence type="ECO:0000256" key="4">
    <source>
        <dbReference type="ARBA" id="ARBA00023163"/>
    </source>
</evidence>
<gene>
    <name evidence="8" type="ORF">H4W79_001021</name>
</gene>
<evidence type="ECO:0000256" key="5">
    <source>
        <dbReference type="PROSITE-ProRule" id="PRU00335"/>
    </source>
</evidence>
<dbReference type="Pfam" id="PF13977">
    <property type="entry name" value="TetR_C_6"/>
    <property type="match status" value="1"/>
</dbReference>
<dbReference type="EMBL" id="JADBDY010000001">
    <property type="protein sequence ID" value="MBE1456807.1"/>
    <property type="molecule type" value="Genomic_DNA"/>
</dbReference>
<evidence type="ECO:0000256" key="6">
    <source>
        <dbReference type="SAM" id="MobiDB-lite"/>
    </source>
</evidence>
<dbReference type="Pfam" id="PF00440">
    <property type="entry name" value="TetR_N"/>
    <property type="match status" value="1"/>
</dbReference>
<feature type="domain" description="HTH tetR-type" evidence="7">
    <location>
        <begin position="21"/>
        <end position="81"/>
    </location>
</feature>
<dbReference type="RefSeq" id="WP_229826088.1">
    <property type="nucleotide sequence ID" value="NZ_BMXJ01000002.1"/>
</dbReference>
<feature type="region of interest" description="Disordered" evidence="6">
    <location>
        <begin position="1"/>
        <end position="23"/>
    </location>
</feature>
<dbReference type="SUPFAM" id="SSF48498">
    <property type="entry name" value="Tetracyclin repressor-like, C-terminal domain"/>
    <property type="match status" value="1"/>
</dbReference>
<organism evidence="8 9">
    <name type="scientific">Nocardiopsis terrae</name>
    <dbReference type="NCBI Taxonomy" id="372655"/>
    <lineage>
        <taxon>Bacteria</taxon>
        <taxon>Bacillati</taxon>
        <taxon>Actinomycetota</taxon>
        <taxon>Actinomycetes</taxon>
        <taxon>Streptosporangiales</taxon>
        <taxon>Nocardiopsidaceae</taxon>
        <taxon>Nocardiopsis</taxon>
    </lineage>
</organism>
<dbReference type="Gene3D" id="1.10.357.10">
    <property type="entry name" value="Tetracycline Repressor, domain 2"/>
    <property type="match status" value="1"/>
</dbReference>
<keyword evidence="9" id="KW-1185">Reference proteome</keyword>
<protein>
    <submittedName>
        <fullName evidence="8">AcrR family transcriptional regulator</fullName>
    </submittedName>
</protein>
<keyword evidence="1" id="KW-0678">Repressor</keyword>
<dbReference type="InterPro" id="IPR036271">
    <property type="entry name" value="Tet_transcr_reg_TetR-rel_C_sf"/>
</dbReference>
<keyword evidence="4" id="KW-0804">Transcription</keyword>
<accession>A0ABR9HCQ9</accession>
<dbReference type="InterPro" id="IPR039538">
    <property type="entry name" value="BetI_C"/>
</dbReference>
<evidence type="ECO:0000256" key="3">
    <source>
        <dbReference type="ARBA" id="ARBA00023125"/>
    </source>
</evidence>
<dbReference type="PANTHER" id="PTHR30055:SF146">
    <property type="entry name" value="HTH-TYPE TRANSCRIPTIONAL DUAL REGULATOR CECR"/>
    <property type="match status" value="1"/>
</dbReference>
<keyword evidence="2" id="KW-0805">Transcription regulation</keyword>
<evidence type="ECO:0000256" key="1">
    <source>
        <dbReference type="ARBA" id="ARBA00022491"/>
    </source>
</evidence>
<sequence length="254" mass="27561">MTDRERARQRLNQGNRMSKGERTRQRIIDSATELFSRSGYRAVSLRDIAAHARLTHAGVLHHFPNKEATLIHVLSRRDAVDAPLVLDEGLTPRELVDNVVGIVERNTGTPGLVSLYVNLSAEATDPAHPAHEYFFGRYQILRGLLVPAFAALLDERTEPTPAPSPETAAQQFLALLDGLQVQWLLDPGAVDMRASVLAFLRSLGIPARDRGPGERPAPDPDDPTPGAADTTGATDSTGPADPTSATDPTQERSR</sequence>
<comment type="caution">
    <text evidence="8">The sequence shown here is derived from an EMBL/GenBank/DDBJ whole genome shotgun (WGS) entry which is preliminary data.</text>
</comment>
<name>A0ABR9HCQ9_9ACTN</name>
<dbReference type="Proteomes" id="UP000598217">
    <property type="component" value="Unassembled WGS sequence"/>
</dbReference>
<feature type="compositionally biased region" description="Basic and acidic residues" evidence="6">
    <location>
        <begin position="207"/>
        <end position="218"/>
    </location>
</feature>
<dbReference type="InterPro" id="IPR050109">
    <property type="entry name" value="HTH-type_TetR-like_transc_reg"/>
</dbReference>
<proteinExistence type="predicted"/>
<dbReference type="InterPro" id="IPR009057">
    <property type="entry name" value="Homeodomain-like_sf"/>
</dbReference>
<dbReference type="PROSITE" id="PS50977">
    <property type="entry name" value="HTH_TETR_2"/>
    <property type="match status" value="1"/>
</dbReference>
<keyword evidence="3 5" id="KW-0238">DNA-binding</keyword>
<evidence type="ECO:0000313" key="9">
    <source>
        <dbReference type="Proteomes" id="UP000598217"/>
    </source>
</evidence>
<evidence type="ECO:0000256" key="2">
    <source>
        <dbReference type="ARBA" id="ARBA00023015"/>
    </source>
</evidence>
<dbReference type="PANTHER" id="PTHR30055">
    <property type="entry name" value="HTH-TYPE TRANSCRIPTIONAL REGULATOR RUTR"/>
    <property type="match status" value="1"/>
</dbReference>
<evidence type="ECO:0000313" key="8">
    <source>
        <dbReference type="EMBL" id="MBE1456807.1"/>
    </source>
</evidence>
<feature type="DNA-binding region" description="H-T-H motif" evidence="5">
    <location>
        <begin position="44"/>
        <end position="63"/>
    </location>
</feature>
<dbReference type="PRINTS" id="PR00455">
    <property type="entry name" value="HTHTETR"/>
</dbReference>
<feature type="compositionally biased region" description="Low complexity" evidence="6">
    <location>
        <begin position="224"/>
        <end position="241"/>
    </location>
</feature>
<dbReference type="SUPFAM" id="SSF46689">
    <property type="entry name" value="Homeodomain-like"/>
    <property type="match status" value="1"/>
</dbReference>